<reference evidence="2 3" key="1">
    <citation type="submission" date="2016-06" db="EMBL/GenBank/DDBJ databases">
        <authorList>
            <person name="Kjaerup R.B."/>
            <person name="Dalgaard T.S."/>
            <person name="Juul-Madsen H.R."/>
        </authorList>
    </citation>
    <scope>NUCLEOTIDE SEQUENCE [LARGE SCALE GENOMIC DNA]</scope>
    <source>
        <strain evidence="2 3">E152</strain>
    </source>
</reference>
<dbReference type="PROSITE" id="PS51819">
    <property type="entry name" value="VOC"/>
    <property type="match status" value="1"/>
</dbReference>
<accession>A0A1A2SNS7</accession>
<dbReference type="Gene3D" id="3.10.180.10">
    <property type="entry name" value="2,3-Dihydroxybiphenyl 1,2-Dioxygenase, domain 1"/>
    <property type="match status" value="1"/>
</dbReference>
<dbReference type="OrthoDB" id="8018325at2"/>
<organism evidence="2 3">
    <name type="scientific">Mycobacterium mantenii</name>
    <dbReference type="NCBI Taxonomy" id="560555"/>
    <lineage>
        <taxon>Bacteria</taxon>
        <taxon>Bacillati</taxon>
        <taxon>Actinomycetota</taxon>
        <taxon>Actinomycetes</taxon>
        <taxon>Mycobacteriales</taxon>
        <taxon>Mycobacteriaceae</taxon>
        <taxon>Mycobacterium</taxon>
        <taxon>Mycobacterium avium complex (MAC)</taxon>
    </lineage>
</organism>
<dbReference type="InterPro" id="IPR029068">
    <property type="entry name" value="Glyas_Bleomycin-R_OHBP_Dase"/>
</dbReference>
<dbReference type="Pfam" id="PF22658">
    <property type="entry name" value="YycE-like_N"/>
    <property type="match status" value="1"/>
</dbReference>
<gene>
    <name evidence="2" type="ORF">A5683_11735</name>
</gene>
<dbReference type="RefSeq" id="WP_067914610.1">
    <property type="nucleotide sequence ID" value="NZ_LZJP01000013.1"/>
</dbReference>
<proteinExistence type="predicted"/>
<feature type="domain" description="VOC" evidence="1">
    <location>
        <begin position="23"/>
        <end position="142"/>
    </location>
</feature>
<dbReference type="SUPFAM" id="SSF54593">
    <property type="entry name" value="Glyoxalase/Bleomycin resistance protein/Dihydroxybiphenyl dioxygenase"/>
    <property type="match status" value="1"/>
</dbReference>
<evidence type="ECO:0000313" key="3">
    <source>
        <dbReference type="Proteomes" id="UP000092389"/>
    </source>
</evidence>
<evidence type="ECO:0000259" key="1">
    <source>
        <dbReference type="PROSITE" id="PS51819"/>
    </source>
</evidence>
<evidence type="ECO:0000313" key="2">
    <source>
        <dbReference type="EMBL" id="OBH65750.1"/>
    </source>
</evidence>
<comment type="caution">
    <text evidence="2">The sequence shown here is derived from an EMBL/GenBank/DDBJ whole genome shotgun (WGS) entry which is preliminary data.</text>
</comment>
<dbReference type="Pfam" id="PF22659">
    <property type="entry name" value="YycE-like_C"/>
    <property type="match status" value="1"/>
</dbReference>
<dbReference type="Proteomes" id="UP000092389">
    <property type="component" value="Unassembled WGS sequence"/>
</dbReference>
<dbReference type="InterPro" id="IPR058998">
    <property type="entry name" value="YycE-like_N"/>
</dbReference>
<dbReference type="CDD" id="cd06587">
    <property type="entry name" value="VOC"/>
    <property type="match status" value="1"/>
</dbReference>
<dbReference type="InterPro" id="IPR058997">
    <property type="entry name" value="YycE-like_C"/>
</dbReference>
<protein>
    <submittedName>
        <fullName evidence="2">Glyoxalase</fullName>
    </submittedName>
</protein>
<dbReference type="EMBL" id="LZJU01000210">
    <property type="protein sequence ID" value="OBH65750.1"/>
    <property type="molecule type" value="Genomic_DNA"/>
</dbReference>
<name>A0A1A2SNS7_MYCNT</name>
<sequence length="163" mass="18131">MSTDQHKHKRRHTHWPPELAPIGAIRFARRSSRFAETVGFYRDLVGLPLYETFGDSYGSNGAIFGLPSWNLTMEIVEAVEAVQVDHHEQLCLYFPDPQAQHAALARLRGAGVEPVEQHPYWAATGAVTFRDPDGREIVFAPFVFGVNEPENSGTSGTHEFPSG</sequence>
<dbReference type="AlphaFoldDB" id="A0A1A2SNS7"/>
<dbReference type="InterPro" id="IPR037523">
    <property type="entry name" value="VOC_core"/>
</dbReference>